<dbReference type="EMBL" id="LNIX01000042">
    <property type="protein sequence ID" value="OXA38932.1"/>
    <property type="molecule type" value="Genomic_DNA"/>
</dbReference>
<keyword evidence="3" id="KW-0034">Amyloid</keyword>
<feature type="domain" description="EGF-like" evidence="2">
    <location>
        <begin position="467"/>
        <end position="511"/>
    </location>
</feature>
<evidence type="ECO:0000259" key="2">
    <source>
        <dbReference type="SMART" id="SM00181"/>
    </source>
</evidence>
<feature type="domain" description="EGF-like" evidence="2">
    <location>
        <begin position="887"/>
        <end position="924"/>
    </location>
</feature>
<feature type="domain" description="EGF-like" evidence="2">
    <location>
        <begin position="826"/>
        <end position="878"/>
    </location>
</feature>
<proteinExistence type="predicted"/>
<feature type="domain" description="EGF-like" evidence="2">
    <location>
        <begin position="119"/>
        <end position="156"/>
    </location>
</feature>
<feature type="domain" description="EGF-like" evidence="2">
    <location>
        <begin position="253"/>
        <end position="292"/>
    </location>
</feature>
<keyword evidence="4" id="KW-1185">Reference proteome</keyword>
<dbReference type="AlphaFoldDB" id="A0A226D036"/>
<organism evidence="3 4">
    <name type="scientific">Folsomia candida</name>
    <name type="common">Springtail</name>
    <dbReference type="NCBI Taxonomy" id="158441"/>
    <lineage>
        <taxon>Eukaryota</taxon>
        <taxon>Metazoa</taxon>
        <taxon>Ecdysozoa</taxon>
        <taxon>Arthropoda</taxon>
        <taxon>Hexapoda</taxon>
        <taxon>Collembola</taxon>
        <taxon>Entomobryomorpha</taxon>
        <taxon>Isotomoidea</taxon>
        <taxon>Isotomidae</taxon>
        <taxon>Proisotominae</taxon>
        <taxon>Folsomia</taxon>
    </lineage>
</organism>
<dbReference type="PANTHER" id="PTHR39069">
    <property type="entry name" value="ECDYSONE-INDUCIBLE GENE E1, ISOFORM A"/>
    <property type="match status" value="1"/>
</dbReference>
<gene>
    <name evidence="3" type="ORF">Fcan01_26320</name>
</gene>
<dbReference type="OrthoDB" id="5912242at2759"/>
<feature type="domain" description="EGF-like" evidence="2">
    <location>
        <begin position="188"/>
        <end position="223"/>
    </location>
</feature>
<feature type="signal peptide" evidence="1">
    <location>
        <begin position="1"/>
        <end position="24"/>
    </location>
</feature>
<dbReference type="OMA" id="CRYCMRF"/>
<dbReference type="InterPro" id="IPR006149">
    <property type="entry name" value="EB_dom"/>
</dbReference>
<keyword evidence="3" id="KW-0640">Prion</keyword>
<feature type="chain" id="PRO_5013302375" evidence="1">
    <location>
        <begin position="25"/>
        <end position="1084"/>
    </location>
</feature>
<protein>
    <submittedName>
        <fullName evidence="3">Prion-like-(Q/N-rich) domain-bearing protein 25</fullName>
    </submittedName>
</protein>
<dbReference type="InterPro" id="IPR000742">
    <property type="entry name" value="EGF"/>
</dbReference>
<name>A0A226D036_FOLCA</name>
<dbReference type="PANTHER" id="PTHR39069:SF8">
    <property type="entry name" value="FI17111P1"/>
    <property type="match status" value="1"/>
</dbReference>
<dbReference type="Pfam" id="PF01683">
    <property type="entry name" value="EB"/>
    <property type="match status" value="1"/>
</dbReference>
<dbReference type="SMART" id="SM00181">
    <property type="entry name" value="EGF"/>
    <property type="match status" value="8"/>
</dbReference>
<keyword evidence="1" id="KW-0732">Signal</keyword>
<comment type="caution">
    <text evidence="3">The sequence shown here is derived from an EMBL/GenBank/DDBJ whole genome shotgun (WGS) entry which is preliminary data.</text>
</comment>
<evidence type="ECO:0000313" key="4">
    <source>
        <dbReference type="Proteomes" id="UP000198287"/>
    </source>
</evidence>
<evidence type="ECO:0000256" key="1">
    <source>
        <dbReference type="SAM" id="SignalP"/>
    </source>
</evidence>
<reference evidence="3 4" key="1">
    <citation type="submission" date="2015-12" db="EMBL/GenBank/DDBJ databases">
        <title>The genome of Folsomia candida.</title>
        <authorList>
            <person name="Faddeeva A."/>
            <person name="Derks M.F."/>
            <person name="Anvar Y."/>
            <person name="Smit S."/>
            <person name="Van Straalen N."/>
            <person name="Roelofs D."/>
        </authorList>
    </citation>
    <scope>NUCLEOTIDE SEQUENCE [LARGE SCALE GENOMIC DNA]</scope>
    <source>
        <strain evidence="3 4">VU population</strain>
        <tissue evidence="3">Whole body</tissue>
    </source>
</reference>
<feature type="domain" description="EGF-like" evidence="2">
    <location>
        <begin position="44"/>
        <end position="88"/>
    </location>
</feature>
<sequence>MANSQVPFVLRAVILVGLLHPGMSQTCGGRLCSPTQYCNEEGTLCLSKKDLGDPCTGAGQCLPSYSDCLDQTCQCQTDWTEGPGNQCVLDCSDSTCSRGTFCSTDWSHGCIPQINLGQTCSDTEESPLQCRPDNAVCENSLCKCGSDFLEKNGACIPKCTSSSACRPEIEFCDINSGECLLKKPLGAGCTAAQEECATPNATCTGDVCSCLDGFSNYFNTACVPKCPATECRVDEYCDTGNEYCVRKANLHGPCNNAGGLVGQCADENALCHAVESTCECSPGFIDNNNQCVPTCTDNNGCSETNHFCNAEDPEEGFCEMKRPLGGTCTKEGESHECMEASGELNVICKNGRCSCNSEHYQSGGNCILKCSANSNCDPTQEFCNVEQGRCTPKIDLNGICNPTHPSSCRTENAICSEVTNRCSCVDSHVEGSGICILKCSASNPRCESDQFCTTGGACQTKPSLNQPCESGETAQQCQDPNASCTEVSEKLSCLCKDSHAENNAVCVARCENSLPCGDMYCDSNGAPNICKPKVTLGQACQYADQCGTEHATCDLEGSKTCQCSSQYYNYNNGLCLPKCTRDQGCLSSDYCTEEGRCEKKKPLGAGCTDSIQCKTPSAICDATCTCPNTHWEESSVCIQKCTQSTVCDPESQYCALNAKCYLKVGFNQSCTPGDDVKEQCVGKLVFCSTIPDSIRRKCICAENAEKEAAALDCSCTTEYVESQNALRCLRKATELDQPCEESAQCKDFGSGDSGAICSTGLCSCPARFIPDGTKRRCLLVAENLDESCEIDEQCAELGGTGSAASKCVANKCSCQTRFVPDGSKQRCLSVAENLQDGCEVDGQCAGLGGTGPATSKCVQNKCSCPNGFLDGSDRVTCRKAAEKLEDPCVENLQCEVLGEQTECKEAKCQCKAGFMAGEDAKQCVVDNRSGDGTRQGYHYRIFFGVLRGWEVKGLRFSDSDECHPQTNRFARNHVWCVRSDSTTLSCRYASHLNLYLSLPDHFLPWFFLLLRFPRARGIGIELECESGYLHPHPTQHINSVTSEEFFDEVTRDAVDVDECITRESISYQGVTQETTRNAITKGRS</sequence>
<evidence type="ECO:0000313" key="3">
    <source>
        <dbReference type="EMBL" id="OXA38932.1"/>
    </source>
</evidence>
<accession>A0A226D036</accession>
<feature type="domain" description="EGF-like" evidence="2">
    <location>
        <begin position="727"/>
        <end position="778"/>
    </location>
</feature>
<dbReference type="Proteomes" id="UP000198287">
    <property type="component" value="Unassembled WGS sequence"/>
</dbReference>